<evidence type="ECO:0000259" key="5">
    <source>
        <dbReference type="Pfam" id="PF13339"/>
    </source>
</evidence>
<comment type="similarity">
    <text evidence="1">Belongs to the AATF family.</text>
</comment>
<dbReference type="EMBL" id="LCUC01000147">
    <property type="protein sequence ID" value="KKY35678.1"/>
    <property type="molecule type" value="Genomic_DNA"/>
</dbReference>
<evidence type="ECO:0000313" key="6">
    <source>
        <dbReference type="EMBL" id="KKY35678.1"/>
    </source>
</evidence>
<sequence>MAPAKSARAKKFAAFEDKAVKDYDPEANAPSEDESDSEADEDLAGTEHYVNVGKSKLRQKEAPVLGPKYSGVKVSRAALEDSSDGTTEGDSEEVDESGSEESQEYDDPDTADLERDNIIDDDDEIDSDEAFMYGEEESFRQKGFTFKDSKKSAKNDPKSATNGRSKRAVAADFMSTSGSEDDEDGEEDDQSEGDSGDDSLDDLDSGDELIDREAEESSDEEGSDEGFEEDESSQDGEEDEDVEMKETGPKDSHDTIREMLQKGQKIAVAAVSQAAKENAEKGAAVRKQRRTYDSLLSLRIRLQKGLVATNSLNEATGADAAGKEPYEAAEEAAIKLWNAIDGFRASLLPEPKAGDKRKRDVATTTSNDELWEEMQATEERAIAKRHKILDKWSTRLKSSTTTTKTRQLGVAKGSQSLVSVLEGHMLNSDRLVKRTQVPRSCAPLQAAKKVSEDPRIYDDADFYQMLLKELVDQRTNDSGTTGNDGVPTVRWTAIKEAKSRKQVDRRASKGRKLRFTVHEKLQNFMAPEDRRTWEDEAIDRLFGTLFGQRMQLKEDLSDEEDEDLAAEEGLKLFRN</sequence>
<dbReference type="PANTHER" id="PTHR15565:SF0">
    <property type="entry name" value="PROTEIN AATF"/>
    <property type="match status" value="1"/>
</dbReference>
<feature type="region of interest" description="Disordered" evidence="3">
    <location>
        <begin position="1"/>
        <end position="261"/>
    </location>
</feature>
<dbReference type="PANTHER" id="PTHR15565">
    <property type="entry name" value="AATF PROTEIN APOPTOSIS ANTAGONIZING TRANSCRIPTION FACTOR"/>
    <property type="match status" value="1"/>
</dbReference>
<proteinExistence type="inferred from homology"/>
<evidence type="ECO:0000313" key="7">
    <source>
        <dbReference type="Proteomes" id="UP000034680"/>
    </source>
</evidence>
<feature type="domain" description="AATF leucine zipper-containing" evidence="5">
    <location>
        <begin position="279"/>
        <end position="395"/>
    </location>
</feature>
<feature type="compositionally biased region" description="Acidic residues" evidence="3">
    <location>
        <begin position="81"/>
        <end position="111"/>
    </location>
</feature>
<dbReference type="InterPro" id="IPR025160">
    <property type="entry name" value="AATF"/>
</dbReference>
<dbReference type="GO" id="GO:0005730">
    <property type="term" value="C:nucleolus"/>
    <property type="evidence" value="ECO:0007669"/>
    <property type="project" value="TreeGrafter"/>
</dbReference>
<dbReference type="OrthoDB" id="5783963at2759"/>
<feature type="compositionally biased region" description="Basic and acidic residues" evidence="3">
    <location>
        <begin position="244"/>
        <end position="260"/>
    </location>
</feature>
<dbReference type="GO" id="GO:0000462">
    <property type="term" value="P:maturation of SSU-rRNA from tricistronic rRNA transcript (SSU-rRNA, 5.8S rRNA, LSU-rRNA)"/>
    <property type="evidence" value="ECO:0007669"/>
    <property type="project" value="TreeGrafter"/>
</dbReference>
<feature type="compositionally biased region" description="Basic and acidic residues" evidence="3">
    <location>
        <begin position="13"/>
        <end position="24"/>
    </location>
</feature>
<accession>A0A0G2HKZ0</accession>
<dbReference type="InterPro" id="IPR012617">
    <property type="entry name" value="AATF_C"/>
</dbReference>
<evidence type="ECO:0000259" key="4">
    <source>
        <dbReference type="Pfam" id="PF08164"/>
    </source>
</evidence>
<evidence type="ECO:0000256" key="1">
    <source>
        <dbReference type="ARBA" id="ARBA00008966"/>
    </source>
</evidence>
<dbReference type="AlphaFoldDB" id="A0A0G2HKZ0"/>
<feature type="domain" description="Apoptosis-antagonizing transcription factor C-terminal" evidence="4">
    <location>
        <begin position="463"/>
        <end position="546"/>
    </location>
</feature>
<evidence type="ECO:0000256" key="3">
    <source>
        <dbReference type="SAM" id="MobiDB-lite"/>
    </source>
</evidence>
<dbReference type="Pfam" id="PF08164">
    <property type="entry name" value="TRAUB"/>
    <property type="match status" value="1"/>
</dbReference>
<reference evidence="6 7" key="2">
    <citation type="submission" date="2015-05" db="EMBL/GenBank/DDBJ databases">
        <authorList>
            <person name="Morales-Cruz A."/>
            <person name="Amrine K.C."/>
            <person name="Cantu D."/>
        </authorList>
    </citation>
    <scope>NUCLEOTIDE SEQUENCE [LARGE SCALE GENOMIC DNA]</scope>
    <source>
        <strain evidence="6">DA912</strain>
    </source>
</reference>
<dbReference type="STRING" id="1214573.A0A0G2HKZ0"/>
<reference evidence="6 7" key="1">
    <citation type="submission" date="2015-05" db="EMBL/GenBank/DDBJ databases">
        <title>Distinctive expansion of gene families associated with plant cell wall degradation and secondary metabolism in the genomes of grapevine trunk pathogens.</title>
        <authorList>
            <person name="Lawrence D.P."/>
            <person name="Travadon R."/>
            <person name="Rolshausen P.E."/>
            <person name="Baumgartner K."/>
        </authorList>
    </citation>
    <scope>NUCLEOTIDE SEQUENCE [LARGE SCALE GENOMIC DNA]</scope>
    <source>
        <strain evidence="6">DA912</strain>
    </source>
</reference>
<name>A0A0G2HKZ0_9PEZI</name>
<protein>
    <recommendedName>
        <fullName evidence="2">Protein BFR2</fullName>
    </recommendedName>
</protein>
<keyword evidence="7" id="KW-1185">Reference proteome</keyword>
<comment type="caution">
    <text evidence="6">The sequence shown here is derived from an EMBL/GenBank/DDBJ whole genome shotgun (WGS) entry which is preliminary data.</text>
</comment>
<dbReference type="Proteomes" id="UP000034680">
    <property type="component" value="Unassembled WGS sequence"/>
</dbReference>
<dbReference type="Pfam" id="PF13339">
    <property type="entry name" value="AATF-Che1"/>
    <property type="match status" value="1"/>
</dbReference>
<organism evidence="6 7">
    <name type="scientific">Diaporthe ampelina</name>
    <dbReference type="NCBI Taxonomy" id="1214573"/>
    <lineage>
        <taxon>Eukaryota</taxon>
        <taxon>Fungi</taxon>
        <taxon>Dikarya</taxon>
        <taxon>Ascomycota</taxon>
        <taxon>Pezizomycotina</taxon>
        <taxon>Sordariomycetes</taxon>
        <taxon>Sordariomycetidae</taxon>
        <taxon>Diaporthales</taxon>
        <taxon>Diaporthaceae</taxon>
        <taxon>Diaporthe</taxon>
    </lineage>
</organism>
<gene>
    <name evidence="6" type="ORF">UCDDA912_g04286</name>
</gene>
<feature type="compositionally biased region" description="Basic and acidic residues" evidence="3">
    <location>
        <begin position="137"/>
        <end position="157"/>
    </location>
</feature>
<feature type="compositionally biased region" description="Acidic residues" evidence="3">
    <location>
        <begin position="179"/>
        <end position="243"/>
    </location>
</feature>
<dbReference type="InterPro" id="IPR039223">
    <property type="entry name" value="AATF/Bfr2"/>
</dbReference>
<feature type="compositionally biased region" description="Acidic residues" evidence="3">
    <location>
        <begin position="119"/>
        <end position="129"/>
    </location>
</feature>
<feature type="compositionally biased region" description="Acidic residues" evidence="3">
    <location>
        <begin position="31"/>
        <end position="44"/>
    </location>
</feature>
<evidence type="ECO:0000256" key="2">
    <source>
        <dbReference type="ARBA" id="ARBA00013850"/>
    </source>
</evidence>